<dbReference type="Proteomes" id="UP000775213">
    <property type="component" value="Unassembled WGS sequence"/>
</dbReference>
<dbReference type="AlphaFoldDB" id="A0AAV7H9V6"/>
<evidence type="ECO:0000313" key="2">
    <source>
        <dbReference type="Proteomes" id="UP000775213"/>
    </source>
</evidence>
<dbReference type="SUPFAM" id="SSF75217">
    <property type="entry name" value="alpha/beta knot"/>
    <property type="match status" value="1"/>
</dbReference>
<dbReference type="InterPro" id="IPR029026">
    <property type="entry name" value="tRNA_m1G_MTases_N"/>
</dbReference>
<comment type="caution">
    <text evidence="1">The sequence shown here is derived from an EMBL/GenBank/DDBJ whole genome shotgun (WGS) entry which is preliminary data.</text>
</comment>
<reference evidence="1 2" key="1">
    <citation type="journal article" date="2021" name="Hortic Res">
        <title>Chromosome-scale assembly of the Dendrobium chrysotoxum genome enhances the understanding of orchid evolution.</title>
        <authorList>
            <person name="Zhang Y."/>
            <person name="Zhang G.Q."/>
            <person name="Zhang D."/>
            <person name="Liu X.D."/>
            <person name="Xu X.Y."/>
            <person name="Sun W.H."/>
            <person name="Yu X."/>
            <person name="Zhu X."/>
            <person name="Wang Z.W."/>
            <person name="Zhao X."/>
            <person name="Zhong W.Y."/>
            <person name="Chen H."/>
            <person name="Yin W.L."/>
            <person name="Huang T."/>
            <person name="Niu S.C."/>
            <person name="Liu Z.J."/>
        </authorList>
    </citation>
    <scope>NUCLEOTIDE SEQUENCE [LARGE SCALE GENOMIC DNA]</scope>
    <source>
        <strain evidence="1">Lindl</strain>
    </source>
</reference>
<protein>
    <recommendedName>
        <fullName evidence="3">tRNA/rRNA methyltransferase SpoU type domain-containing protein</fullName>
    </recommendedName>
</protein>
<sequence length="90" mass="10221">MKIPRSFYVMLGEHKEAVYPSWFRLPNRILVLDCIQDPGNLGTLLTSSLAFKWDVVFLLPGCSDPSIRKHSEQLEELPFRSLLSMAIGSI</sequence>
<dbReference type="InterPro" id="IPR029028">
    <property type="entry name" value="Alpha/beta_knot_MTases"/>
</dbReference>
<dbReference type="EMBL" id="JAGFBR010000001">
    <property type="protein sequence ID" value="KAH0471015.1"/>
    <property type="molecule type" value="Genomic_DNA"/>
</dbReference>
<dbReference type="GO" id="GO:0003723">
    <property type="term" value="F:RNA binding"/>
    <property type="evidence" value="ECO:0007669"/>
    <property type="project" value="TreeGrafter"/>
</dbReference>
<gene>
    <name evidence="1" type="ORF">IEQ34_000738</name>
</gene>
<dbReference type="InterPro" id="IPR051259">
    <property type="entry name" value="rRNA_Methyltransferase"/>
</dbReference>
<dbReference type="PANTHER" id="PTHR43191">
    <property type="entry name" value="RRNA METHYLTRANSFERASE 3"/>
    <property type="match status" value="1"/>
</dbReference>
<dbReference type="PANTHER" id="PTHR43191:SF2">
    <property type="entry name" value="RRNA METHYLTRANSFERASE 3, MITOCHONDRIAL"/>
    <property type="match status" value="1"/>
</dbReference>
<evidence type="ECO:0008006" key="3">
    <source>
        <dbReference type="Google" id="ProtNLM"/>
    </source>
</evidence>
<organism evidence="1 2">
    <name type="scientific">Dendrobium chrysotoxum</name>
    <name type="common">Orchid</name>
    <dbReference type="NCBI Taxonomy" id="161865"/>
    <lineage>
        <taxon>Eukaryota</taxon>
        <taxon>Viridiplantae</taxon>
        <taxon>Streptophyta</taxon>
        <taxon>Embryophyta</taxon>
        <taxon>Tracheophyta</taxon>
        <taxon>Spermatophyta</taxon>
        <taxon>Magnoliopsida</taxon>
        <taxon>Liliopsida</taxon>
        <taxon>Asparagales</taxon>
        <taxon>Orchidaceae</taxon>
        <taxon>Epidendroideae</taxon>
        <taxon>Malaxideae</taxon>
        <taxon>Dendrobiinae</taxon>
        <taxon>Dendrobium</taxon>
    </lineage>
</organism>
<dbReference type="Gene3D" id="3.40.1280.10">
    <property type="match status" value="1"/>
</dbReference>
<proteinExistence type="predicted"/>
<evidence type="ECO:0000313" key="1">
    <source>
        <dbReference type="EMBL" id="KAH0471015.1"/>
    </source>
</evidence>
<keyword evidence="2" id="KW-1185">Reference proteome</keyword>
<name>A0AAV7H9V6_DENCH</name>
<accession>A0AAV7H9V6</accession>